<dbReference type="RefSeq" id="WP_090031251.1">
    <property type="nucleotide sequence ID" value="NZ_BONM01000031.1"/>
</dbReference>
<dbReference type="Proteomes" id="UP000199012">
    <property type="component" value="Unassembled WGS sequence"/>
</dbReference>
<proteinExistence type="predicted"/>
<gene>
    <name evidence="1" type="ORF">SAMN05421867_103256</name>
</gene>
<dbReference type="EMBL" id="FOKA01000003">
    <property type="protein sequence ID" value="SFA92431.1"/>
    <property type="molecule type" value="Genomic_DNA"/>
</dbReference>
<evidence type="ECO:0000313" key="1">
    <source>
        <dbReference type="EMBL" id="SFA92431.1"/>
    </source>
</evidence>
<name>A0A1I0WUW5_9CELL</name>
<accession>A0A1I0WUW5</accession>
<evidence type="ECO:0000313" key="2">
    <source>
        <dbReference type="Proteomes" id="UP000199012"/>
    </source>
</evidence>
<dbReference type="OrthoDB" id="9856052at2"/>
<dbReference type="AlphaFoldDB" id="A0A1I0WUW5"/>
<reference evidence="1 2" key="1">
    <citation type="submission" date="2016-10" db="EMBL/GenBank/DDBJ databases">
        <authorList>
            <person name="de Groot N.N."/>
        </authorList>
    </citation>
    <scope>NUCLEOTIDE SEQUENCE [LARGE SCALE GENOMIC DNA]</scope>
    <source>
        <strain evidence="1 2">CGMCC 4.6945</strain>
    </source>
</reference>
<protein>
    <submittedName>
        <fullName evidence="1">Uncharacterized protein</fullName>
    </submittedName>
</protein>
<keyword evidence="2" id="KW-1185">Reference proteome</keyword>
<organism evidence="1 2">
    <name type="scientific">Cellulomonas marina</name>
    <dbReference type="NCBI Taxonomy" id="988821"/>
    <lineage>
        <taxon>Bacteria</taxon>
        <taxon>Bacillati</taxon>
        <taxon>Actinomycetota</taxon>
        <taxon>Actinomycetes</taxon>
        <taxon>Micrococcales</taxon>
        <taxon>Cellulomonadaceae</taxon>
        <taxon>Cellulomonas</taxon>
    </lineage>
</organism>
<sequence length="92" mass="10209">MDVNTHPDFVRTYADIKSRFGEDWAKRYVLVAPLITDDPHSALRRAFLKGLAAHAAAQPRLEAHWWATCERMLGDLAGSLVAEAEALLAPHS</sequence>
<dbReference type="STRING" id="988821.SAMN05421867_103256"/>